<keyword evidence="8 10" id="KW-0472">Membrane</keyword>
<keyword evidence="2 10" id="KW-0813">Transport</keyword>
<dbReference type="SUPFAM" id="SSF56935">
    <property type="entry name" value="Porins"/>
    <property type="match status" value="1"/>
</dbReference>
<dbReference type="InterPro" id="IPR012910">
    <property type="entry name" value="Plug_dom"/>
</dbReference>
<dbReference type="InterPro" id="IPR036942">
    <property type="entry name" value="Beta-barrel_TonB_sf"/>
</dbReference>
<dbReference type="Pfam" id="PF00593">
    <property type="entry name" value="TonB_dep_Rec_b-barrel"/>
    <property type="match status" value="1"/>
</dbReference>
<name>A0A6V8MHW5_9BACT</name>
<keyword evidence="5" id="KW-0732">Signal</keyword>
<keyword evidence="6" id="KW-0406">Ion transport</keyword>
<evidence type="ECO:0000256" key="6">
    <source>
        <dbReference type="ARBA" id="ARBA00023065"/>
    </source>
</evidence>
<gene>
    <name evidence="14" type="ORF">GMST_18820</name>
</gene>
<evidence type="ECO:0000256" key="3">
    <source>
        <dbReference type="ARBA" id="ARBA00022452"/>
    </source>
</evidence>
<dbReference type="PANTHER" id="PTHR30069:SF53">
    <property type="entry name" value="COLICIN I RECEPTOR-RELATED"/>
    <property type="match status" value="1"/>
</dbReference>
<dbReference type="Gene3D" id="2.170.130.10">
    <property type="entry name" value="TonB-dependent receptor, plug domain"/>
    <property type="match status" value="1"/>
</dbReference>
<evidence type="ECO:0000256" key="2">
    <source>
        <dbReference type="ARBA" id="ARBA00022448"/>
    </source>
</evidence>
<evidence type="ECO:0000256" key="5">
    <source>
        <dbReference type="ARBA" id="ARBA00022729"/>
    </source>
</evidence>
<dbReference type="InterPro" id="IPR039426">
    <property type="entry name" value="TonB-dep_rcpt-like"/>
</dbReference>
<keyword evidence="3 10" id="KW-1134">Transmembrane beta strand</keyword>
<dbReference type="GO" id="GO:0044718">
    <property type="term" value="P:siderophore transmembrane transport"/>
    <property type="evidence" value="ECO:0007669"/>
    <property type="project" value="TreeGrafter"/>
</dbReference>
<evidence type="ECO:0000259" key="12">
    <source>
        <dbReference type="Pfam" id="PF00593"/>
    </source>
</evidence>
<dbReference type="Gene3D" id="2.40.170.20">
    <property type="entry name" value="TonB-dependent receptor, beta-barrel domain"/>
    <property type="match status" value="1"/>
</dbReference>
<evidence type="ECO:0000259" key="13">
    <source>
        <dbReference type="Pfam" id="PF07715"/>
    </source>
</evidence>
<evidence type="ECO:0000256" key="9">
    <source>
        <dbReference type="ARBA" id="ARBA00023237"/>
    </source>
</evidence>
<sequence length="602" mass="65612">MRAVYGQETDDGRILQLFDDEENVVTTSPIPRPISKIAENVTVITAEDIARLNAHTLAEVLQTVPGIQLDFNLRTPSSFSFFSIQGALNSTVLVLIDGIRQNDFNQNFVSPGLIPVQQIERIEIVKGAASGSWGSALGGVINIVTKSPNPEREVSGQVSASIGSRFTADTTGEVSGTKERFGYYLNAGHLRSDGLTPNTGTRVDNLYGKFSLNLPGNGLLTAGVSHLTAAPGLDEGDLPPWGVVHDDNFNRRTYGFLKLQQPVANRVNLEVLGYLTGRADHTKYGGFDGNGVLSFSNDVAVRENSRGLNANVTLGDRETNLVSGFEYAHVHASSRDELSSDPPYYVRTWDQYAWYGNASFTFGDFSVLPGVRYDITGISGEHLSYSLGLTYQLGEKTTVRAYGARGFSLPMLAADTGVQKVKTVQGGIETGLVPYLWLKGTYFFNALRNNESLGSATVSDQNRQGFELEAKTVPVYGLSLSSGYTYLFAKDVSTGKRLETDSQQTVPPHIIKLGLNYDENRLGLRGALTSNYVIWNEAPGYAAKSAGMIWDLHLTWTLFPNNPVSPELFFSGHNLFGGVQTTNTTLYTNAGRWLEGGARFKF</sequence>
<dbReference type="Pfam" id="PF07715">
    <property type="entry name" value="Plug"/>
    <property type="match status" value="1"/>
</dbReference>
<accession>A0A6V8MHW5</accession>
<comment type="subcellular location">
    <subcellularLocation>
        <location evidence="1 10">Cell outer membrane</location>
        <topology evidence="1 10">Multi-pass membrane protein</topology>
    </subcellularLocation>
</comment>
<dbReference type="GO" id="GO:0009279">
    <property type="term" value="C:cell outer membrane"/>
    <property type="evidence" value="ECO:0007669"/>
    <property type="project" value="UniProtKB-SubCell"/>
</dbReference>
<dbReference type="Proteomes" id="UP000556026">
    <property type="component" value="Unassembled WGS sequence"/>
</dbReference>
<protein>
    <submittedName>
        <fullName evidence="14">Ligand-gated TonB-dependent outer membrane channel</fullName>
    </submittedName>
</protein>
<comment type="caution">
    <text evidence="14">The sequence shown here is derived from an EMBL/GenBank/DDBJ whole genome shotgun (WGS) entry which is preliminary data.</text>
</comment>
<dbReference type="PROSITE" id="PS52016">
    <property type="entry name" value="TONB_DEPENDENT_REC_3"/>
    <property type="match status" value="1"/>
</dbReference>
<evidence type="ECO:0000256" key="1">
    <source>
        <dbReference type="ARBA" id="ARBA00004571"/>
    </source>
</evidence>
<keyword evidence="4 10" id="KW-0812">Transmembrane</keyword>
<evidence type="ECO:0000256" key="7">
    <source>
        <dbReference type="ARBA" id="ARBA00023077"/>
    </source>
</evidence>
<dbReference type="EMBL" id="BLXX01000004">
    <property type="protein sequence ID" value="GFO59557.1"/>
    <property type="molecule type" value="Genomic_DNA"/>
</dbReference>
<keyword evidence="7 11" id="KW-0798">TonB box</keyword>
<organism evidence="14 15">
    <name type="scientific">Geomonas silvestris</name>
    <dbReference type="NCBI Taxonomy" id="2740184"/>
    <lineage>
        <taxon>Bacteria</taxon>
        <taxon>Pseudomonadati</taxon>
        <taxon>Thermodesulfobacteriota</taxon>
        <taxon>Desulfuromonadia</taxon>
        <taxon>Geobacterales</taxon>
        <taxon>Geobacteraceae</taxon>
        <taxon>Geomonas</taxon>
    </lineage>
</organism>
<evidence type="ECO:0000256" key="11">
    <source>
        <dbReference type="RuleBase" id="RU003357"/>
    </source>
</evidence>
<dbReference type="AlphaFoldDB" id="A0A6V8MHW5"/>
<evidence type="ECO:0000313" key="14">
    <source>
        <dbReference type="EMBL" id="GFO59557.1"/>
    </source>
</evidence>
<dbReference type="GO" id="GO:0015344">
    <property type="term" value="F:siderophore uptake transmembrane transporter activity"/>
    <property type="evidence" value="ECO:0007669"/>
    <property type="project" value="TreeGrafter"/>
</dbReference>
<feature type="domain" description="TonB-dependent receptor-like beta-barrel" evidence="12">
    <location>
        <begin position="194"/>
        <end position="575"/>
    </location>
</feature>
<evidence type="ECO:0000256" key="10">
    <source>
        <dbReference type="PROSITE-ProRule" id="PRU01360"/>
    </source>
</evidence>
<evidence type="ECO:0000313" key="15">
    <source>
        <dbReference type="Proteomes" id="UP000556026"/>
    </source>
</evidence>
<dbReference type="InterPro" id="IPR000531">
    <property type="entry name" value="Beta-barrel_TonB"/>
</dbReference>
<keyword evidence="15" id="KW-1185">Reference proteome</keyword>
<proteinExistence type="inferred from homology"/>
<dbReference type="InterPro" id="IPR037066">
    <property type="entry name" value="Plug_dom_sf"/>
</dbReference>
<dbReference type="RefSeq" id="WP_183354376.1">
    <property type="nucleotide sequence ID" value="NZ_BLXX01000004.1"/>
</dbReference>
<reference evidence="15" key="1">
    <citation type="submission" date="2020-06" db="EMBL/GenBank/DDBJ databases">
        <title>Draft genomic sequence of Geomonas sp. Red330.</title>
        <authorList>
            <person name="Itoh H."/>
            <person name="Zhenxing X."/>
            <person name="Ushijima N."/>
            <person name="Masuda Y."/>
            <person name="Shiratori Y."/>
            <person name="Senoo K."/>
        </authorList>
    </citation>
    <scope>NUCLEOTIDE SEQUENCE [LARGE SCALE GENOMIC DNA]</scope>
    <source>
        <strain evidence="15">Red330</strain>
    </source>
</reference>
<comment type="similarity">
    <text evidence="10 11">Belongs to the TonB-dependent receptor family.</text>
</comment>
<keyword evidence="9 10" id="KW-0998">Cell outer membrane</keyword>
<evidence type="ECO:0000256" key="8">
    <source>
        <dbReference type="ARBA" id="ARBA00023136"/>
    </source>
</evidence>
<evidence type="ECO:0000256" key="4">
    <source>
        <dbReference type="ARBA" id="ARBA00022692"/>
    </source>
</evidence>
<feature type="domain" description="TonB-dependent receptor plug" evidence="13">
    <location>
        <begin position="35"/>
        <end position="140"/>
    </location>
</feature>
<dbReference type="PANTHER" id="PTHR30069">
    <property type="entry name" value="TONB-DEPENDENT OUTER MEMBRANE RECEPTOR"/>
    <property type="match status" value="1"/>
</dbReference>